<keyword evidence="2" id="KW-1003">Cell membrane</keyword>
<evidence type="ECO:0000256" key="2">
    <source>
        <dbReference type="ARBA" id="ARBA00022475"/>
    </source>
</evidence>
<feature type="transmembrane region" description="Helical" evidence="6">
    <location>
        <begin position="396"/>
        <end position="416"/>
    </location>
</feature>
<feature type="transmembrane region" description="Helical" evidence="6">
    <location>
        <begin position="123"/>
        <end position="143"/>
    </location>
</feature>
<dbReference type="InterPro" id="IPR050833">
    <property type="entry name" value="Poly_Biosynth_Transport"/>
</dbReference>
<dbReference type="STRING" id="1791.GCA_001049355_04316"/>
<comment type="subcellular location">
    <subcellularLocation>
        <location evidence="1">Cell membrane</location>
        <topology evidence="1">Multi-pass membrane protein</topology>
    </subcellularLocation>
</comment>
<dbReference type="KEGG" id="mauu:NCTC10437_05029"/>
<keyword evidence="3 6" id="KW-0812">Transmembrane</keyword>
<evidence type="ECO:0000313" key="7">
    <source>
        <dbReference type="EMBL" id="VEG58007.1"/>
    </source>
</evidence>
<dbReference type="EMBL" id="LR134356">
    <property type="protein sequence ID" value="VEG58007.1"/>
    <property type="molecule type" value="Genomic_DNA"/>
</dbReference>
<organism evidence="7 8">
    <name type="scientific">Mycolicibacterium aurum</name>
    <name type="common">Mycobacterium aurum</name>
    <dbReference type="NCBI Taxonomy" id="1791"/>
    <lineage>
        <taxon>Bacteria</taxon>
        <taxon>Bacillati</taxon>
        <taxon>Actinomycetota</taxon>
        <taxon>Actinomycetes</taxon>
        <taxon>Mycobacteriales</taxon>
        <taxon>Mycobacteriaceae</taxon>
        <taxon>Mycolicibacterium</taxon>
    </lineage>
</organism>
<protein>
    <submittedName>
        <fullName evidence="7">Membrane protein involved in the export of O-antigen and teichoic acid</fullName>
    </submittedName>
</protein>
<dbReference type="OrthoDB" id="4688147at2"/>
<evidence type="ECO:0000256" key="1">
    <source>
        <dbReference type="ARBA" id="ARBA00004651"/>
    </source>
</evidence>
<proteinExistence type="predicted"/>
<feature type="transmembrane region" description="Helical" evidence="6">
    <location>
        <begin position="83"/>
        <end position="108"/>
    </location>
</feature>
<evidence type="ECO:0000256" key="6">
    <source>
        <dbReference type="SAM" id="Phobius"/>
    </source>
</evidence>
<reference evidence="7 8" key="1">
    <citation type="submission" date="2018-12" db="EMBL/GenBank/DDBJ databases">
        <authorList>
            <consortium name="Pathogen Informatics"/>
        </authorList>
    </citation>
    <scope>NUCLEOTIDE SEQUENCE [LARGE SCALE GENOMIC DNA]</scope>
    <source>
        <strain evidence="7 8">NCTC10437</strain>
    </source>
</reference>
<name>A0A448J0H1_MYCAU</name>
<dbReference type="GO" id="GO:0005886">
    <property type="term" value="C:plasma membrane"/>
    <property type="evidence" value="ECO:0007669"/>
    <property type="project" value="UniProtKB-SubCell"/>
</dbReference>
<feature type="transmembrane region" description="Helical" evidence="6">
    <location>
        <begin position="447"/>
        <end position="471"/>
    </location>
</feature>
<dbReference type="RefSeq" id="WP_048634168.1">
    <property type="nucleotide sequence ID" value="NZ_CVQQ01000017.1"/>
</dbReference>
<dbReference type="PANTHER" id="PTHR30250:SF11">
    <property type="entry name" value="O-ANTIGEN TRANSPORTER-RELATED"/>
    <property type="match status" value="1"/>
</dbReference>
<evidence type="ECO:0000256" key="3">
    <source>
        <dbReference type="ARBA" id="ARBA00022692"/>
    </source>
</evidence>
<feature type="transmembrane region" description="Helical" evidence="6">
    <location>
        <begin position="215"/>
        <end position="233"/>
    </location>
</feature>
<keyword evidence="8" id="KW-1185">Reference proteome</keyword>
<gene>
    <name evidence="7" type="ORF">NCTC10437_05029</name>
</gene>
<dbReference type="AlphaFoldDB" id="A0A448J0H1"/>
<feature type="transmembrane region" description="Helical" evidence="6">
    <location>
        <begin position="40"/>
        <end position="63"/>
    </location>
</feature>
<evidence type="ECO:0000313" key="8">
    <source>
        <dbReference type="Proteomes" id="UP000279306"/>
    </source>
</evidence>
<evidence type="ECO:0000256" key="5">
    <source>
        <dbReference type="ARBA" id="ARBA00023136"/>
    </source>
</evidence>
<evidence type="ECO:0000256" key="4">
    <source>
        <dbReference type="ARBA" id="ARBA00022989"/>
    </source>
</evidence>
<dbReference type="PANTHER" id="PTHR30250">
    <property type="entry name" value="PST FAMILY PREDICTED COLANIC ACID TRANSPORTER"/>
    <property type="match status" value="1"/>
</dbReference>
<dbReference type="Proteomes" id="UP000279306">
    <property type="component" value="Chromosome"/>
</dbReference>
<accession>A0A448J0H1</accession>
<feature type="transmembrane region" description="Helical" evidence="6">
    <location>
        <begin position="363"/>
        <end position="384"/>
    </location>
</feature>
<dbReference type="Pfam" id="PF13440">
    <property type="entry name" value="Polysacc_synt_3"/>
    <property type="match status" value="1"/>
</dbReference>
<keyword evidence="4 6" id="KW-1133">Transmembrane helix</keyword>
<feature type="transmembrane region" description="Helical" evidence="6">
    <location>
        <begin position="296"/>
        <end position="320"/>
    </location>
</feature>
<sequence length="512" mass="53759">MAPNFARNTLLGFISGAAVTFSGFVGSAIAARLLGPDDFGVVAYVVWCVTVAVAVANVGSDVVQQRFIPNLRAADKNEQVDGLVGAIVRLSMSAAIVVGVVLFAYLYGSGSGALGGLSRDSQLVVVAVALVWFVCWRMGDLYLFNLRGEQRFDTLARVSTVSALMRVATTVLGALLFGIPGALAGYVAATVLPASRLFPLLRLKPKVDRSLRQEVVGFALMSWTIGVIGNLLFGRTQIIFLEHYTDIGTVGVFAVALTVAEMAAQLPPLLLSALLPRFSEQRGQGAHDPMKRLYRTMTALIAMVMLPLCLCLAAITPVVVPLIFGPDFSDAAGVASILLIAIAINSLGGTSLSLILSMGKNSILWISNAVGLVGVIGLGFLLIPQYGLMGAAWSRAIIQVVVILIEIVCAAMQLGFSMPYRALGSIALAAVAQGAVAYAIVLNVDGAASLLVAIPAAILTYLIAIRVFAVMPLVDPELASRLVAHTPTRLKPLASRILRLLAPPGTGRAEPE</sequence>
<keyword evidence="5 6" id="KW-0472">Membrane</keyword>
<feature type="transmembrane region" description="Helical" evidence="6">
    <location>
        <begin position="332"/>
        <end position="356"/>
    </location>
</feature>
<feature type="transmembrane region" description="Helical" evidence="6">
    <location>
        <begin position="423"/>
        <end position="441"/>
    </location>
</feature>